<dbReference type="InterPro" id="IPR050366">
    <property type="entry name" value="BP-dependent_transpt_permease"/>
</dbReference>
<sequence length="308" mass="32755">MSELILNERFTDSGPEAETRHEGEPTGEARRRPASVTRFFIAAGKRPGLVISVLVIALVIVWALAPSLFTHQDPLVGNVTDRLQAPSARHIFGTDNLGRDLWARVVYGSAQSLAATFLAVVLALVVGSVLGLLAGFLRGWVDDVIMRVMDVVLAIPTVLLSLAIITALGFGTVNVAIAVGFASAASFARVMRSEVITISTALYVEAARASGVRWYTVLRRHVLPNSLGPVLSLSALEFGTAVLAISSLSFLGFGAPPPAPEWGALISEGRNYLATSWWLTTFPGLIIVAVVLAANRVSRAFEKNGAAR</sequence>
<dbReference type="PROSITE" id="PS50928">
    <property type="entry name" value="ABC_TM1"/>
    <property type="match status" value="1"/>
</dbReference>
<evidence type="ECO:0000256" key="5">
    <source>
        <dbReference type="ARBA" id="ARBA00022989"/>
    </source>
</evidence>
<dbReference type="PANTHER" id="PTHR43386:SF1">
    <property type="entry name" value="D,D-DIPEPTIDE TRANSPORT SYSTEM PERMEASE PROTEIN DDPC-RELATED"/>
    <property type="match status" value="1"/>
</dbReference>
<proteinExistence type="inferred from homology"/>
<evidence type="ECO:0000256" key="4">
    <source>
        <dbReference type="ARBA" id="ARBA00022692"/>
    </source>
</evidence>
<evidence type="ECO:0000256" key="3">
    <source>
        <dbReference type="ARBA" id="ARBA00022475"/>
    </source>
</evidence>
<evidence type="ECO:0000256" key="2">
    <source>
        <dbReference type="ARBA" id="ARBA00022448"/>
    </source>
</evidence>
<evidence type="ECO:0000256" key="6">
    <source>
        <dbReference type="ARBA" id="ARBA00023136"/>
    </source>
</evidence>
<dbReference type="SUPFAM" id="SSF161098">
    <property type="entry name" value="MetI-like"/>
    <property type="match status" value="1"/>
</dbReference>
<comment type="similarity">
    <text evidence="7">Belongs to the binding-protein-dependent transport system permease family.</text>
</comment>
<evidence type="ECO:0000256" key="8">
    <source>
        <dbReference type="SAM" id="MobiDB-lite"/>
    </source>
</evidence>
<dbReference type="CDD" id="cd06261">
    <property type="entry name" value="TM_PBP2"/>
    <property type="match status" value="1"/>
</dbReference>
<feature type="region of interest" description="Disordered" evidence="8">
    <location>
        <begin position="11"/>
        <end position="30"/>
    </location>
</feature>
<feature type="transmembrane region" description="Helical" evidence="7">
    <location>
        <begin position="230"/>
        <end position="255"/>
    </location>
</feature>
<accession>A0ABP8AC87</accession>
<feature type="domain" description="ABC transmembrane type-1" evidence="9">
    <location>
        <begin position="109"/>
        <end position="298"/>
    </location>
</feature>
<feature type="transmembrane region" description="Helical" evidence="7">
    <location>
        <begin position="275"/>
        <end position="294"/>
    </location>
</feature>
<reference evidence="11" key="1">
    <citation type="journal article" date="2019" name="Int. J. Syst. Evol. Microbiol.">
        <title>The Global Catalogue of Microorganisms (GCM) 10K type strain sequencing project: providing services to taxonomists for standard genome sequencing and annotation.</title>
        <authorList>
            <consortium name="The Broad Institute Genomics Platform"/>
            <consortium name="The Broad Institute Genome Sequencing Center for Infectious Disease"/>
            <person name="Wu L."/>
            <person name="Ma J."/>
        </authorList>
    </citation>
    <scope>NUCLEOTIDE SEQUENCE [LARGE SCALE GENOMIC DNA]</scope>
    <source>
        <strain evidence="11">JCM 17591</strain>
    </source>
</reference>
<dbReference type="Pfam" id="PF00528">
    <property type="entry name" value="BPD_transp_1"/>
    <property type="match status" value="1"/>
</dbReference>
<keyword evidence="3" id="KW-1003">Cell membrane</keyword>
<keyword evidence="6 7" id="KW-0472">Membrane</keyword>
<dbReference type="InterPro" id="IPR035906">
    <property type="entry name" value="MetI-like_sf"/>
</dbReference>
<keyword evidence="2 7" id="KW-0813">Transport</keyword>
<protein>
    <submittedName>
        <fullName evidence="10">ABC transporter permease</fullName>
    </submittedName>
</protein>
<keyword evidence="11" id="KW-1185">Reference proteome</keyword>
<dbReference type="EMBL" id="BAABBW010000007">
    <property type="protein sequence ID" value="GAA4181624.1"/>
    <property type="molecule type" value="Genomic_DNA"/>
</dbReference>
<feature type="compositionally biased region" description="Basic and acidic residues" evidence="8">
    <location>
        <begin position="17"/>
        <end position="30"/>
    </location>
</feature>
<evidence type="ECO:0000259" key="9">
    <source>
        <dbReference type="PROSITE" id="PS50928"/>
    </source>
</evidence>
<name>A0ABP8AC87_9MICO</name>
<dbReference type="Gene3D" id="1.10.3720.10">
    <property type="entry name" value="MetI-like"/>
    <property type="match status" value="1"/>
</dbReference>
<keyword evidence="4 7" id="KW-0812">Transmembrane</keyword>
<feature type="transmembrane region" description="Helical" evidence="7">
    <location>
        <begin position="48"/>
        <end position="69"/>
    </location>
</feature>
<evidence type="ECO:0000313" key="10">
    <source>
        <dbReference type="EMBL" id="GAA4181624.1"/>
    </source>
</evidence>
<dbReference type="InterPro" id="IPR000515">
    <property type="entry name" value="MetI-like"/>
</dbReference>
<evidence type="ECO:0000256" key="7">
    <source>
        <dbReference type="RuleBase" id="RU363032"/>
    </source>
</evidence>
<dbReference type="PANTHER" id="PTHR43386">
    <property type="entry name" value="OLIGOPEPTIDE TRANSPORT SYSTEM PERMEASE PROTEIN APPC"/>
    <property type="match status" value="1"/>
</dbReference>
<feature type="transmembrane region" description="Helical" evidence="7">
    <location>
        <begin position="113"/>
        <end position="137"/>
    </location>
</feature>
<organism evidence="10 11">
    <name type="scientific">Gryllotalpicola koreensis</name>
    <dbReference type="NCBI Taxonomy" id="993086"/>
    <lineage>
        <taxon>Bacteria</taxon>
        <taxon>Bacillati</taxon>
        <taxon>Actinomycetota</taxon>
        <taxon>Actinomycetes</taxon>
        <taxon>Micrococcales</taxon>
        <taxon>Microbacteriaceae</taxon>
        <taxon>Gryllotalpicola</taxon>
    </lineage>
</organism>
<comment type="caution">
    <text evidence="10">The sequence shown here is derived from an EMBL/GenBank/DDBJ whole genome shotgun (WGS) entry which is preliminary data.</text>
</comment>
<keyword evidence="5 7" id="KW-1133">Transmembrane helix</keyword>
<dbReference type="Proteomes" id="UP001501079">
    <property type="component" value="Unassembled WGS sequence"/>
</dbReference>
<evidence type="ECO:0000313" key="11">
    <source>
        <dbReference type="Proteomes" id="UP001501079"/>
    </source>
</evidence>
<evidence type="ECO:0000256" key="1">
    <source>
        <dbReference type="ARBA" id="ARBA00004651"/>
    </source>
</evidence>
<comment type="subcellular location">
    <subcellularLocation>
        <location evidence="1 7">Cell membrane</location>
        <topology evidence="1 7">Multi-pass membrane protein</topology>
    </subcellularLocation>
</comment>
<gene>
    <name evidence="10" type="ORF">GCM10022287_37150</name>
</gene>